<accession>A0A853ZZB9</accession>
<protein>
    <submittedName>
        <fullName evidence="3">Uncharacterized protein</fullName>
    </submittedName>
</protein>
<dbReference type="Pfam" id="PF04966">
    <property type="entry name" value="OprB"/>
    <property type="match status" value="1"/>
</dbReference>
<evidence type="ECO:0000313" key="4">
    <source>
        <dbReference type="Proteomes" id="UP000185990"/>
    </source>
</evidence>
<dbReference type="EMBL" id="MPJD01000025">
    <property type="protein sequence ID" value="OKA20916.1"/>
    <property type="molecule type" value="Genomic_DNA"/>
</dbReference>
<proteinExistence type="inferred from homology"/>
<dbReference type="Proteomes" id="UP000185990">
    <property type="component" value="Unassembled WGS sequence"/>
</dbReference>
<reference evidence="3 4" key="1">
    <citation type="submission" date="2016-11" db="EMBL/GenBank/DDBJ databases">
        <title>Draft genome of Pseudomonas versuta A4R1.12.</title>
        <authorList>
            <person name="See-Too W.-S."/>
        </authorList>
    </citation>
    <scope>NUCLEOTIDE SEQUENCE [LARGE SCALE GENOMIC DNA]</scope>
    <source>
        <strain evidence="3 4">A4R1.12</strain>
    </source>
</reference>
<comment type="caution">
    <text evidence="3">The sequence shown here is derived from an EMBL/GenBank/DDBJ whole genome shotgun (WGS) entry which is preliminary data.</text>
</comment>
<dbReference type="AlphaFoldDB" id="A0A853ZZB9"/>
<dbReference type="InterPro" id="IPR038673">
    <property type="entry name" value="OprB_sf"/>
</dbReference>
<dbReference type="Gene3D" id="2.40.160.180">
    <property type="entry name" value="Carbohydrate-selective porin OprB"/>
    <property type="match status" value="1"/>
</dbReference>
<evidence type="ECO:0000256" key="1">
    <source>
        <dbReference type="ARBA" id="ARBA00008769"/>
    </source>
</evidence>
<dbReference type="GO" id="GO:0015288">
    <property type="term" value="F:porin activity"/>
    <property type="evidence" value="ECO:0007669"/>
    <property type="project" value="InterPro"/>
</dbReference>
<organism evidence="3 4">
    <name type="scientific">Pseudomonas versuta</name>
    <dbReference type="NCBI Taxonomy" id="1788301"/>
    <lineage>
        <taxon>Bacteria</taxon>
        <taxon>Pseudomonadati</taxon>
        <taxon>Pseudomonadota</taxon>
        <taxon>Gammaproteobacteria</taxon>
        <taxon>Pseudomonadales</taxon>
        <taxon>Pseudomonadaceae</taxon>
        <taxon>Pseudomonas</taxon>
    </lineage>
</organism>
<dbReference type="GO" id="GO:0016020">
    <property type="term" value="C:membrane"/>
    <property type="evidence" value="ECO:0007669"/>
    <property type="project" value="InterPro"/>
</dbReference>
<dbReference type="GO" id="GO:0008643">
    <property type="term" value="P:carbohydrate transport"/>
    <property type="evidence" value="ECO:0007669"/>
    <property type="project" value="InterPro"/>
</dbReference>
<dbReference type="InterPro" id="IPR007049">
    <property type="entry name" value="Carb-sel_porin_OprB"/>
</dbReference>
<name>A0A853ZZB9_9PSED</name>
<evidence type="ECO:0000313" key="3">
    <source>
        <dbReference type="EMBL" id="OKA20916.1"/>
    </source>
</evidence>
<sequence length="102" mass="11510">MLFANVIQTDLDVFYVEQAWQAGLFLSAPFDARPKDEIGLAVGGLKVNSMLPIGVTEQYIPHIEYPAELYYGVSTGHHGPAQCAVRKNPGDFRVRRVWWYLV</sequence>
<comment type="similarity">
    <text evidence="1 2">Belongs to the OprB family.</text>
</comment>
<evidence type="ECO:0000256" key="2">
    <source>
        <dbReference type="RuleBase" id="RU363072"/>
    </source>
</evidence>
<gene>
    <name evidence="3" type="ORF">BOH74_16400</name>
</gene>